<dbReference type="Gene3D" id="3.30.710.10">
    <property type="entry name" value="Potassium Channel Kv1.1, Chain A"/>
    <property type="match status" value="1"/>
</dbReference>
<dbReference type="OrthoDB" id="298084at2759"/>
<evidence type="ECO:0000313" key="5">
    <source>
        <dbReference type="EMBL" id="KAA8498352.1"/>
    </source>
</evidence>
<evidence type="ECO:0000256" key="1">
    <source>
        <dbReference type="ARBA" id="ARBA00022441"/>
    </source>
</evidence>
<dbReference type="SMART" id="SM00225">
    <property type="entry name" value="BTB"/>
    <property type="match status" value="1"/>
</dbReference>
<dbReference type="PANTHER" id="PTHR45632">
    <property type="entry name" value="LD33804P"/>
    <property type="match status" value="1"/>
</dbReference>
<name>A0A5J4Z5I5_PORPP</name>
<keyword evidence="2" id="KW-0677">Repeat</keyword>
<feature type="region of interest" description="Disordered" evidence="3">
    <location>
        <begin position="78"/>
        <end position="112"/>
    </location>
</feature>
<dbReference type="InterPro" id="IPR000210">
    <property type="entry name" value="BTB/POZ_dom"/>
</dbReference>
<evidence type="ECO:0000256" key="3">
    <source>
        <dbReference type="SAM" id="MobiDB-lite"/>
    </source>
</evidence>
<feature type="compositionally biased region" description="Acidic residues" evidence="3">
    <location>
        <begin position="78"/>
        <end position="99"/>
    </location>
</feature>
<evidence type="ECO:0000259" key="4">
    <source>
        <dbReference type="SMART" id="SM00225"/>
    </source>
</evidence>
<comment type="caution">
    <text evidence="5">The sequence shown here is derived from an EMBL/GenBank/DDBJ whole genome shotgun (WGS) entry which is preliminary data.</text>
</comment>
<evidence type="ECO:0000313" key="6">
    <source>
        <dbReference type="Proteomes" id="UP000324585"/>
    </source>
</evidence>
<dbReference type="SUPFAM" id="SSF54695">
    <property type="entry name" value="POZ domain"/>
    <property type="match status" value="1"/>
</dbReference>
<proteinExistence type="predicted"/>
<reference evidence="6" key="1">
    <citation type="journal article" date="2019" name="Nat. Commun.">
        <title>Expansion of phycobilisome linker gene families in mesophilic red algae.</title>
        <authorList>
            <person name="Lee J."/>
            <person name="Kim D."/>
            <person name="Bhattacharya D."/>
            <person name="Yoon H.S."/>
        </authorList>
    </citation>
    <scope>NUCLEOTIDE SEQUENCE [LARGE SCALE GENOMIC DNA]</scope>
    <source>
        <strain evidence="6">CCMP 1328</strain>
    </source>
</reference>
<evidence type="ECO:0000256" key="2">
    <source>
        <dbReference type="ARBA" id="ARBA00022737"/>
    </source>
</evidence>
<feature type="compositionally biased region" description="Basic and acidic residues" evidence="3">
    <location>
        <begin position="100"/>
        <end position="112"/>
    </location>
</feature>
<dbReference type="InterPro" id="IPR011333">
    <property type="entry name" value="SKP1/BTB/POZ_sf"/>
</dbReference>
<dbReference type="PANTHER" id="PTHR45632:SF3">
    <property type="entry name" value="KELCH-LIKE PROTEIN 32"/>
    <property type="match status" value="1"/>
</dbReference>
<protein>
    <recommendedName>
        <fullName evidence="4">BTB domain-containing protein</fullName>
    </recommendedName>
</protein>
<sequence length="520" mass="58452">MEIEALCPFASPYHAPRKQSCAAEYDEEVVVAEEFANTLLFASSSDTKNAPPETLARALHRLAVSDEFLDVAITCAQDESDEDAESVPEKDENDTESSSETERGVGVEREEQRAEKSVVRANSLLLSAASEYFAAFLQNGWSQCALTEVAAAAELVPSSRRPLQYQHVLVKPNVKRSVMRTIVSFCQREPVDLTIANCLEVLIAADELQLNELVDFASAYLHNELVDRYPLETMDMLPPNLNLPVLHEIDSACLARVQANFQHILGSQERLMGLQPYTLVRLLSVSGIVTCVIPETLIWNIVLAYASERVSQEASAANESLSQVLSPLIRQGAVRLLDLNTFFVAQNIEPLGVLDRDLLLFKYRFDAMLAAGMRRRLFKERKLWQRHTRRAPVVWESSHPHAVDVSPAEPMRFSMCAPRWASRIMAVIDSRTQLSNGAQIGFFVNPQARSDEWRSATFSMQLVEVYSNESEAFRTTRKTTKMLAIEHRELSLLFVSYKEGMDREGITPGWGFKVTLYPVF</sequence>
<dbReference type="EMBL" id="VRMN01000001">
    <property type="protein sequence ID" value="KAA8498352.1"/>
    <property type="molecule type" value="Genomic_DNA"/>
</dbReference>
<feature type="domain" description="BTB" evidence="4">
    <location>
        <begin position="108"/>
        <end position="225"/>
    </location>
</feature>
<gene>
    <name evidence="5" type="ORF">FVE85_5937</name>
</gene>
<accession>A0A5J4Z5I5</accession>
<dbReference type="Pfam" id="PF00651">
    <property type="entry name" value="BTB"/>
    <property type="match status" value="1"/>
</dbReference>
<keyword evidence="1" id="KW-0880">Kelch repeat</keyword>
<organism evidence="5 6">
    <name type="scientific">Porphyridium purpureum</name>
    <name type="common">Red alga</name>
    <name type="synonym">Porphyridium cruentum</name>
    <dbReference type="NCBI Taxonomy" id="35688"/>
    <lineage>
        <taxon>Eukaryota</taxon>
        <taxon>Rhodophyta</taxon>
        <taxon>Bangiophyceae</taxon>
        <taxon>Porphyridiales</taxon>
        <taxon>Porphyridiaceae</taxon>
        <taxon>Porphyridium</taxon>
    </lineage>
</organism>
<dbReference type="Proteomes" id="UP000324585">
    <property type="component" value="Unassembled WGS sequence"/>
</dbReference>
<keyword evidence="6" id="KW-1185">Reference proteome</keyword>
<dbReference type="AlphaFoldDB" id="A0A5J4Z5I5"/>